<name>A0A6N7VMD8_ACIFE</name>
<keyword evidence="7" id="KW-0479">Metal-binding</keyword>
<evidence type="ECO:0000256" key="1">
    <source>
        <dbReference type="ARBA" id="ARBA00001947"/>
    </source>
</evidence>
<evidence type="ECO:0000256" key="3">
    <source>
        <dbReference type="ARBA" id="ARBA00007931"/>
    </source>
</evidence>
<comment type="caution">
    <text evidence="14">The sequence shown here is derived from an EMBL/GenBank/DDBJ whole genome shotgun (WGS) entry which is preliminary data.</text>
</comment>
<evidence type="ECO:0000256" key="4">
    <source>
        <dbReference type="ARBA" id="ARBA00022475"/>
    </source>
</evidence>
<dbReference type="Proteomes" id="UP000441455">
    <property type="component" value="Unassembled WGS sequence"/>
</dbReference>
<proteinExistence type="inferred from homology"/>
<sequence>MLNLDASLIYRIPALLFTITVHEYAHGAMSASLGDPTPESDGRLTMNPLAHLDLIGSLMLVLVGFGWAKPVRVDPRYYPNPREGMLKVAFAGPASNLFVTFLAMFLQLFLARYFNAGRGVLLFLNWLMLYNVWFAFFNLIPIPPMDGYKVLQTALPLDKALAYERMVGPYTNLILIILCFTGIVGLVINPLSTLYLQLCRGILALFLF</sequence>
<keyword evidence="10 13" id="KW-1133">Transmembrane helix</keyword>
<gene>
    <name evidence="14" type="ORF">FX155_09505</name>
</gene>
<organism evidence="14 15">
    <name type="scientific">Acidaminococcus fermentans</name>
    <dbReference type="NCBI Taxonomy" id="905"/>
    <lineage>
        <taxon>Bacteria</taxon>
        <taxon>Bacillati</taxon>
        <taxon>Bacillota</taxon>
        <taxon>Negativicutes</taxon>
        <taxon>Acidaminococcales</taxon>
        <taxon>Acidaminococcaceae</taxon>
        <taxon>Acidaminococcus</taxon>
    </lineage>
</organism>
<keyword evidence="8" id="KW-0378">Hydrolase</keyword>
<feature type="transmembrane region" description="Helical" evidence="13">
    <location>
        <begin position="122"/>
        <end position="142"/>
    </location>
</feature>
<comment type="subcellular location">
    <subcellularLocation>
        <location evidence="2">Cell membrane</location>
        <topology evidence="2">Multi-pass membrane protein</topology>
    </subcellularLocation>
</comment>
<keyword evidence="6 13" id="KW-0812">Transmembrane</keyword>
<dbReference type="OrthoDB" id="9800627at2"/>
<dbReference type="GO" id="GO:0005886">
    <property type="term" value="C:plasma membrane"/>
    <property type="evidence" value="ECO:0007669"/>
    <property type="project" value="UniProtKB-SubCell"/>
</dbReference>
<dbReference type="PANTHER" id="PTHR35864">
    <property type="entry name" value="ZINC METALLOPROTEASE MJ0611-RELATED"/>
    <property type="match status" value="1"/>
</dbReference>
<evidence type="ECO:0000256" key="11">
    <source>
        <dbReference type="ARBA" id="ARBA00023049"/>
    </source>
</evidence>
<evidence type="ECO:0000256" key="13">
    <source>
        <dbReference type="SAM" id="Phobius"/>
    </source>
</evidence>
<keyword evidence="9" id="KW-0862">Zinc</keyword>
<dbReference type="CDD" id="cd06158">
    <property type="entry name" value="S2P-M50_like_1"/>
    <property type="match status" value="1"/>
</dbReference>
<dbReference type="InterPro" id="IPR052348">
    <property type="entry name" value="Metallopeptidase_M50B"/>
</dbReference>
<dbReference type="InterPro" id="IPR044537">
    <property type="entry name" value="Rip2-like"/>
</dbReference>
<dbReference type="EMBL" id="VULN01000014">
    <property type="protein sequence ID" value="MSS82827.1"/>
    <property type="molecule type" value="Genomic_DNA"/>
</dbReference>
<dbReference type="RefSeq" id="WP_022488345.1">
    <property type="nucleotide sequence ID" value="NZ_CALEXD010000017.1"/>
</dbReference>
<evidence type="ECO:0000256" key="7">
    <source>
        <dbReference type="ARBA" id="ARBA00022723"/>
    </source>
</evidence>
<dbReference type="GO" id="GO:0046872">
    <property type="term" value="F:metal ion binding"/>
    <property type="evidence" value="ECO:0007669"/>
    <property type="project" value="UniProtKB-KW"/>
</dbReference>
<evidence type="ECO:0000256" key="12">
    <source>
        <dbReference type="ARBA" id="ARBA00023136"/>
    </source>
</evidence>
<feature type="transmembrane region" description="Helical" evidence="13">
    <location>
        <begin position="49"/>
        <end position="68"/>
    </location>
</feature>
<evidence type="ECO:0000313" key="14">
    <source>
        <dbReference type="EMBL" id="MSS82827.1"/>
    </source>
</evidence>
<accession>A0A6N7VMD8</accession>
<evidence type="ECO:0000256" key="5">
    <source>
        <dbReference type="ARBA" id="ARBA00022670"/>
    </source>
</evidence>
<evidence type="ECO:0000256" key="9">
    <source>
        <dbReference type="ARBA" id="ARBA00022833"/>
    </source>
</evidence>
<keyword evidence="4" id="KW-1003">Cell membrane</keyword>
<protein>
    <submittedName>
        <fullName evidence="14">Site-2 protease family protein</fullName>
    </submittedName>
</protein>
<evidence type="ECO:0000256" key="8">
    <source>
        <dbReference type="ARBA" id="ARBA00022801"/>
    </source>
</evidence>
<evidence type="ECO:0000313" key="15">
    <source>
        <dbReference type="Proteomes" id="UP000441455"/>
    </source>
</evidence>
<feature type="transmembrane region" description="Helical" evidence="13">
    <location>
        <begin position="173"/>
        <end position="196"/>
    </location>
</feature>
<evidence type="ECO:0000256" key="6">
    <source>
        <dbReference type="ARBA" id="ARBA00022692"/>
    </source>
</evidence>
<comment type="cofactor">
    <cofactor evidence="1">
        <name>Zn(2+)</name>
        <dbReference type="ChEBI" id="CHEBI:29105"/>
    </cofactor>
</comment>
<keyword evidence="5 14" id="KW-0645">Protease</keyword>
<feature type="transmembrane region" description="Helical" evidence="13">
    <location>
        <begin position="88"/>
        <end position="110"/>
    </location>
</feature>
<dbReference type="GO" id="GO:0008237">
    <property type="term" value="F:metallopeptidase activity"/>
    <property type="evidence" value="ECO:0007669"/>
    <property type="project" value="UniProtKB-KW"/>
</dbReference>
<keyword evidence="12 13" id="KW-0472">Membrane</keyword>
<reference evidence="14 15" key="1">
    <citation type="submission" date="2019-08" db="EMBL/GenBank/DDBJ databases">
        <title>In-depth cultivation of the pig gut microbiome towards novel bacterial diversity and tailored functional studies.</title>
        <authorList>
            <person name="Wylensek D."/>
            <person name="Hitch T.C.A."/>
            <person name="Clavel T."/>
        </authorList>
    </citation>
    <scope>NUCLEOTIDE SEQUENCE [LARGE SCALE GENOMIC DNA]</scope>
    <source>
        <strain evidence="14 15">WCA-389-WT-5B</strain>
    </source>
</reference>
<dbReference type="PANTHER" id="PTHR35864:SF1">
    <property type="entry name" value="ZINC METALLOPROTEASE YWHC-RELATED"/>
    <property type="match status" value="1"/>
</dbReference>
<evidence type="ECO:0000256" key="10">
    <source>
        <dbReference type="ARBA" id="ARBA00022989"/>
    </source>
</evidence>
<comment type="similarity">
    <text evidence="3">Belongs to the peptidase M50B family.</text>
</comment>
<keyword evidence="11" id="KW-0482">Metalloprotease</keyword>
<evidence type="ECO:0000256" key="2">
    <source>
        <dbReference type="ARBA" id="ARBA00004651"/>
    </source>
</evidence>
<dbReference type="GO" id="GO:0006508">
    <property type="term" value="P:proteolysis"/>
    <property type="evidence" value="ECO:0007669"/>
    <property type="project" value="UniProtKB-KW"/>
</dbReference>
<dbReference type="AlphaFoldDB" id="A0A6N7VMD8"/>